<organism evidence="1 2">
    <name type="scientific">Candidatus Paralactobacillus gallistercoris</name>
    <dbReference type="NCBI Taxonomy" id="2838724"/>
    <lineage>
        <taxon>Bacteria</taxon>
        <taxon>Bacillati</taxon>
        <taxon>Bacillota</taxon>
        <taxon>Bacilli</taxon>
        <taxon>Lactobacillales</taxon>
        <taxon>Lactobacillaceae</taxon>
        <taxon>Lactobacillus</taxon>
    </lineage>
</organism>
<name>A0A948TJ23_9LACO</name>
<dbReference type="InterPro" id="IPR012674">
    <property type="entry name" value="Calycin"/>
</dbReference>
<dbReference type="Pfam" id="PF09148">
    <property type="entry name" value="DUF1934"/>
    <property type="match status" value="1"/>
</dbReference>
<comment type="caution">
    <text evidence="1">The sequence shown here is derived from an EMBL/GenBank/DDBJ whole genome shotgun (WGS) entry which is preliminary data.</text>
</comment>
<dbReference type="SUPFAM" id="SSF50814">
    <property type="entry name" value="Lipocalins"/>
    <property type="match status" value="1"/>
</dbReference>
<dbReference type="Proteomes" id="UP000777303">
    <property type="component" value="Unassembled WGS sequence"/>
</dbReference>
<reference evidence="1" key="1">
    <citation type="journal article" date="2021" name="PeerJ">
        <title>Extensive microbial diversity within the chicken gut microbiome revealed by metagenomics and culture.</title>
        <authorList>
            <person name="Gilroy R."/>
            <person name="Ravi A."/>
            <person name="Getino M."/>
            <person name="Pursley I."/>
            <person name="Horton D.L."/>
            <person name="Alikhan N.F."/>
            <person name="Baker D."/>
            <person name="Gharbi K."/>
            <person name="Hall N."/>
            <person name="Watson M."/>
            <person name="Adriaenssens E.M."/>
            <person name="Foster-Nyarko E."/>
            <person name="Jarju S."/>
            <person name="Secka A."/>
            <person name="Antonio M."/>
            <person name="Oren A."/>
            <person name="Chaudhuri R.R."/>
            <person name="La Ragione R."/>
            <person name="Hildebrand F."/>
            <person name="Pallen M.J."/>
        </authorList>
    </citation>
    <scope>NUCLEOTIDE SEQUENCE</scope>
    <source>
        <strain evidence="1">F6-6636</strain>
    </source>
</reference>
<dbReference type="Gene3D" id="2.40.128.20">
    <property type="match status" value="1"/>
</dbReference>
<protein>
    <submittedName>
        <fullName evidence="1">DUF1934 domain-containing protein</fullName>
    </submittedName>
</protein>
<dbReference type="AlphaFoldDB" id="A0A948TJ23"/>
<dbReference type="InterPro" id="IPR015231">
    <property type="entry name" value="DUF1934"/>
</dbReference>
<dbReference type="EMBL" id="JAHLFS010000032">
    <property type="protein sequence ID" value="MBU3851548.1"/>
    <property type="molecule type" value="Genomic_DNA"/>
</dbReference>
<proteinExistence type="predicted"/>
<accession>A0A948TJ23</accession>
<evidence type="ECO:0000313" key="2">
    <source>
        <dbReference type="Proteomes" id="UP000777303"/>
    </source>
</evidence>
<gene>
    <name evidence="1" type="ORF">H9901_02500</name>
</gene>
<sequence length="146" mass="16677">MTAPQTTPIKLHLHTVIEQMQQREEHAFDETGQITQVGNSLYLRYVETSEGQGLPVMIKIASDGTLQLSRGNSKTDTQFKLYFNSNTPTLANYRTPYGKIPLKVVTNHLVIQVKQQPLAGEINLMYQLFDEKQHIGNYRLRLLFSV</sequence>
<reference evidence="1" key="2">
    <citation type="submission" date="2021-04" db="EMBL/GenBank/DDBJ databases">
        <authorList>
            <person name="Gilroy R."/>
        </authorList>
    </citation>
    <scope>NUCLEOTIDE SEQUENCE</scope>
    <source>
        <strain evidence="1">F6-6636</strain>
    </source>
</reference>
<evidence type="ECO:0000313" key="1">
    <source>
        <dbReference type="EMBL" id="MBU3851548.1"/>
    </source>
</evidence>